<dbReference type="Proteomes" id="UP001302367">
    <property type="component" value="Chromosome 10"/>
</dbReference>
<reference evidence="2 3" key="1">
    <citation type="submission" date="2023-09" db="EMBL/GenBank/DDBJ databases">
        <title>Complete-Gapless Cercospora beticola genome.</title>
        <authorList>
            <person name="Wyatt N.A."/>
            <person name="Spanner R.E."/>
            <person name="Bolton M.D."/>
        </authorList>
    </citation>
    <scope>NUCLEOTIDE SEQUENCE [LARGE SCALE GENOMIC DNA]</scope>
    <source>
        <strain evidence="2">Cb09-40</strain>
    </source>
</reference>
<keyword evidence="3" id="KW-1185">Reference proteome</keyword>
<dbReference type="GeneID" id="35431756"/>
<proteinExistence type="predicted"/>
<dbReference type="InterPro" id="IPR038765">
    <property type="entry name" value="Papain-like_cys_pep_sf"/>
</dbReference>
<feature type="compositionally biased region" description="Basic and acidic residues" evidence="1">
    <location>
        <begin position="222"/>
        <end position="237"/>
    </location>
</feature>
<organism evidence="2 3">
    <name type="scientific">Cercospora beticola</name>
    <name type="common">Sugarbeet leaf spot fungus</name>
    <dbReference type="NCBI Taxonomy" id="122368"/>
    <lineage>
        <taxon>Eukaryota</taxon>
        <taxon>Fungi</taxon>
        <taxon>Dikarya</taxon>
        <taxon>Ascomycota</taxon>
        <taxon>Pezizomycotina</taxon>
        <taxon>Dothideomycetes</taxon>
        <taxon>Dothideomycetidae</taxon>
        <taxon>Mycosphaerellales</taxon>
        <taxon>Mycosphaerellaceae</taxon>
        <taxon>Cercospora</taxon>
    </lineage>
</organism>
<accession>A0ABZ0P9W1</accession>
<protein>
    <recommendedName>
        <fullName evidence="4">Ubiquitin-like protease family profile domain-containing protein</fullName>
    </recommendedName>
</protein>
<feature type="compositionally biased region" description="Polar residues" evidence="1">
    <location>
        <begin position="399"/>
        <end position="416"/>
    </location>
</feature>
<feature type="region of interest" description="Disordered" evidence="1">
    <location>
        <begin position="399"/>
        <end position="419"/>
    </location>
</feature>
<evidence type="ECO:0000256" key="1">
    <source>
        <dbReference type="SAM" id="MobiDB-lite"/>
    </source>
</evidence>
<dbReference type="SUPFAM" id="SSF54001">
    <property type="entry name" value="Cysteine proteinases"/>
    <property type="match status" value="1"/>
</dbReference>
<feature type="region of interest" description="Disordered" evidence="1">
    <location>
        <begin position="213"/>
        <end position="243"/>
    </location>
</feature>
<name>A0ABZ0P9W1_CERBT</name>
<dbReference type="RefSeq" id="XP_023449548.2">
    <property type="nucleotide sequence ID" value="XM_023600700.2"/>
</dbReference>
<evidence type="ECO:0008006" key="4">
    <source>
        <dbReference type="Google" id="ProtNLM"/>
    </source>
</evidence>
<sequence length="621" mass="68542">MSTSSPAIDVAISLGPTESLDALVNKLQTCCDPSERLECMIQCWTKYQSQPEWNAASLDRWKELDKLLGKNMLDAVDNDVVSRARELAIASQRDPKNEPTELLGRLAALHDTEWKLRPYELLRDLHEDALKDSFMKDLRRIACTIKDAAGATVPWVVTVIALHNAAATRLRKAKHRATRERFRAPDTDDAIKALIEGEDAQFHVVAHKKRKRAPAVTLGDGSKPRDHATEQGEHDLGENAMKQNKRKDLLGESELIADDLREGGDDERNGDTYAGAVHQIGLWTTPPRPETRRAMIFPPSGTPVDRETAMRTATADIIDLSLRTEVTDTHDLDVSGIASQPDDAPVHVNDDHGDEQMGLPNSDDTEVTEALVEVGWQGYASLATGNNASSHILFDTDQRSVSTAPRDNLPPASSVSGEKDIFKTSPCLARKHALTMEAANMDTPDHTAMKDTMLEQWELEPALPFHDAPVPKPSAFVTGQRPATRSGRLAVEVVTRQEISSLLTTHTAKCQVLLTTDTAGALQSLQPGNWLSSTALCSILRLSNPDVTQHLILDSSCLDVSDAADVHRRAEHLQQRKSQSVFYMLINTGNCHWALCLLERINAKMEMYDPLPYSTTRSLHA</sequence>
<evidence type="ECO:0000313" key="2">
    <source>
        <dbReference type="EMBL" id="WPB08506.1"/>
    </source>
</evidence>
<evidence type="ECO:0000313" key="3">
    <source>
        <dbReference type="Proteomes" id="UP001302367"/>
    </source>
</evidence>
<gene>
    <name evidence="2" type="ORF">RHO25_013172</name>
</gene>
<feature type="region of interest" description="Disordered" evidence="1">
    <location>
        <begin position="283"/>
        <end position="306"/>
    </location>
</feature>
<dbReference type="EMBL" id="CP134193">
    <property type="protein sequence ID" value="WPB08506.1"/>
    <property type="molecule type" value="Genomic_DNA"/>
</dbReference>